<comment type="catalytic activity">
    <reaction evidence="1">
        <text>Hydrolyzes single-stranded DNA or mismatched double-stranded DNA and polynucleotides, releasing free uracil.</text>
        <dbReference type="EC" id="3.2.2.27"/>
    </reaction>
</comment>
<evidence type="ECO:0000256" key="1">
    <source>
        <dbReference type="ARBA" id="ARBA00001400"/>
    </source>
</evidence>
<dbReference type="Gene3D" id="3.40.470.10">
    <property type="entry name" value="Uracil-DNA glycosylase-like domain"/>
    <property type="match status" value="1"/>
</dbReference>
<evidence type="ECO:0000256" key="4">
    <source>
        <dbReference type="ARBA" id="ARBA00019403"/>
    </source>
</evidence>
<evidence type="ECO:0000313" key="13">
    <source>
        <dbReference type="EMBL" id="CDK30691.1"/>
    </source>
</evidence>
<dbReference type="GO" id="GO:0004844">
    <property type="term" value="F:uracil DNA N-glycosylase activity"/>
    <property type="evidence" value="ECO:0007669"/>
    <property type="project" value="UniProtKB-EC"/>
</dbReference>
<dbReference type="InterPro" id="IPR005273">
    <property type="entry name" value="Ura-DNA_glyco_family4"/>
</dbReference>
<evidence type="ECO:0000256" key="11">
    <source>
        <dbReference type="ARBA" id="ARBA00023204"/>
    </source>
</evidence>
<proteinExistence type="inferred from homology"/>
<name>V6DJJ8_9BACT</name>
<dbReference type="HOGENOM" id="CLU_044815_1_3_7"/>
<comment type="similarity">
    <text evidence="2">Belongs to the uracil-DNA glycosylase (UDG) superfamily. Type 4 (UDGa) family.</text>
</comment>
<keyword evidence="6" id="KW-0479">Metal-binding</keyword>
<dbReference type="eggNOG" id="COG1573">
    <property type="taxonomic scope" value="Bacteria"/>
</dbReference>
<evidence type="ECO:0000259" key="12">
    <source>
        <dbReference type="SMART" id="SM00986"/>
    </source>
</evidence>
<dbReference type="OrthoDB" id="5290748at2"/>
<dbReference type="SMART" id="SM00987">
    <property type="entry name" value="UreE_C"/>
    <property type="match status" value="1"/>
</dbReference>
<evidence type="ECO:0000313" key="14">
    <source>
        <dbReference type="Proteomes" id="UP000018769"/>
    </source>
</evidence>
<evidence type="ECO:0000256" key="2">
    <source>
        <dbReference type="ARBA" id="ARBA00006521"/>
    </source>
</evidence>
<dbReference type="InterPro" id="IPR036895">
    <property type="entry name" value="Uracil-DNA_glycosylase-like_sf"/>
</dbReference>
<dbReference type="PATRIC" id="fig|673862.3.peg.579"/>
<feature type="domain" description="Uracil-DNA glycosylase-like" evidence="12">
    <location>
        <begin position="36"/>
        <end position="183"/>
    </location>
</feature>
<dbReference type="GO" id="GO:0046872">
    <property type="term" value="F:metal ion binding"/>
    <property type="evidence" value="ECO:0007669"/>
    <property type="project" value="UniProtKB-KW"/>
</dbReference>
<dbReference type="RefSeq" id="WP_023792230.1">
    <property type="nucleotide sequence ID" value="NC_023003.1"/>
</dbReference>
<dbReference type="EMBL" id="HG793133">
    <property type="protein sequence ID" value="CDK30691.1"/>
    <property type="molecule type" value="Genomic_DNA"/>
</dbReference>
<dbReference type="EC" id="3.2.2.27" evidence="3"/>
<accession>V6DJJ8</accession>
<dbReference type="InterPro" id="IPR005122">
    <property type="entry name" value="Uracil-DNA_glycosylase-like"/>
</dbReference>
<keyword evidence="10" id="KW-0411">Iron-sulfur</keyword>
<dbReference type="NCBIfam" id="TIGR00758">
    <property type="entry name" value="UDG_fam4"/>
    <property type="match status" value="1"/>
</dbReference>
<keyword evidence="9" id="KW-0408">Iron</keyword>
<evidence type="ECO:0000256" key="3">
    <source>
        <dbReference type="ARBA" id="ARBA00012030"/>
    </source>
</evidence>
<keyword evidence="8" id="KW-0378">Hydrolase</keyword>
<dbReference type="Proteomes" id="UP000018769">
    <property type="component" value="Chromosome I"/>
</dbReference>
<dbReference type="SUPFAM" id="SSF52141">
    <property type="entry name" value="Uracil-DNA glycosylase-like"/>
    <property type="match status" value="1"/>
</dbReference>
<reference evidence="13 14" key="1">
    <citation type="journal article" date="2015" name="Biol. Direct">
        <title>Babela massiliensis, a representative of a widespread bacterial phylum with unusual adaptations to parasitism in amoebae.</title>
        <authorList>
            <person name="Pagnier I."/>
            <person name="Yutin N."/>
            <person name="Croce O."/>
            <person name="Makarova K.S."/>
            <person name="Wolf Y.I."/>
            <person name="Benamar S."/>
            <person name="Raoult D."/>
            <person name="Koonin E.V."/>
            <person name="La Scola B."/>
        </authorList>
    </citation>
    <scope>NUCLEOTIDE SEQUENCE [LARGE SCALE GENOMIC DNA]</scope>
    <source>
        <strain evidence="14">BABL1</strain>
    </source>
</reference>
<dbReference type="GO" id="GO:0051539">
    <property type="term" value="F:4 iron, 4 sulfur cluster binding"/>
    <property type="evidence" value="ECO:0007669"/>
    <property type="project" value="UniProtKB-KW"/>
</dbReference>
<keyword evidence="7" id="KW-0227">DNA damage</keyword>
<evidence type="ECO:0000256" key="5">
    <source>
        <dbReference type="ARBA" id="ARBA00022485"/>
    </source>
</evidence>
<protein>
    <recommendedName>
        <fullName evidence="4">Type-4 uracil-DNA glycosylase</fullName>
        <ecNumber evidence="3">3.2.2.27</ecNumber>
    </recommendedName>
</protein>
<gene>
    <name evidence="13" type="ORF">BABL1_gene_323</name>
</gene>
<dbReference type="STRING" id="673862.BABL1_gene_323"/>
<evidence type="ECO:0000256" key="8">
    <source>
        <dbReference type="ARBA" id="ARBA00022801"/>
    </source>
</evidence>
<evidence type="ECO:0000256" key="7">
    <source>
        <dbReference type="ARBA" id="ARBA00022763"/>
    </source>
</evidence>
<dbReference type="GO" id="GO:0006281">
    <property type="term" value="P:DNA repair"/>
    <property type="evidence" value="ECO:0007669"/>
    <property type="project" value="UniProtKB-KW"/>
</dbReference>
<keyword evidence="11" id="KW-0234">DNA repair</keyword>
<dbReference type="SMART" id="SM00986">
    <property type="entry name" value="UDG"/>
    <property type="match status" value="1"/>
</dbReference>
<evidence type="ECO:0000256" key="9">
    <source>
        <dbReference type="ARBA" id="ARBA00023004"/>
    </source>
</evidence>
<keyword evidence="5" id="KW-0004">4Fe-4S</keyword>
<dbReference type="InterPro" id="IPR051536">
    <property type="entry name" value="UDG_Type-4/5"/>
</dbReference>
<evidence type="ECO:0000256" key="6">
    <source>
        <dbReference type="ARBA" id="ARBA00022723"/>
    </source>
</evidence>
<dbReference type="Pfam" id="PF03167">
    <property type="entry name" value="UDG"/>
    <property type="match status" value="1"/>
</dbReference>
<organism evidence="13 14">
    <name type="scientific">Candidatus Babela massiliensis</name>
    <dbReference type="NCBI Taxonomy" id="673862"/>
    <lineage>
        <taxon>Bacteria</taxon>
        <taxon>Candidatus Babelota</taxon>
        <taxon>Candidatus Babeliae</taxon>
        <taxon>Candidatus Babeliales</taxon>
        <taxon>Candidatus Babeliaceae</taxon>
        <taxon>Candidatus Babela</taxon>
    </lineage>
</organism>
<dbReference type="KEGG" id="dpb:BABL1_gene_323"/>
<sequence length="199" mass="22986">MTIKEHKQELLDQLYNTYKKSNECHVGYKERTNIVFGEGNPDAKLMLIGEAPGEEEDKQGLPFVGRSGILLNKALALAEINRSELYITNVVKCRPPNNRTPSETEIKTCTEMFLDKQIKIVRPKVIVTLGSIATRALLNKEVKITKIHGQIFNQENFIIIPIYHPSYVLRNRSVSQEWLDDIKRIREIYIKIINHKNEK</sequence>
<dbReference type="PANTHER" id="PTHR33693">
    <property type="entry name" value="TYPE-5 URACIL-DNA GLYCOSYLASE"/>
    <property type="match status" value="1"/>
</dbReference>
<keyword evidence="14" id="KW-1185">Reference proteome</keyword>
<evidence type="ECO:0000256" key="10">
    <source>
        <dbReference type="ARBA" id="ARBA00023014"/>
    </source>
</evidence>
<dbReference type="CDD" id="cd10030">
    <property type="entry name" value="UDG-F4_TTUDGA_SPO1dp_like"/>
    <property type="match status" value="1"/>
</dbReference>
<dbReference type="AlphaFoldDB" id="V6DJJ8"/>
<dbReference type="PANTHER" id="PTHR33693:SF1">
    <property type="entry name" value="TYPE-4 URACIL-DNA GLYCOSYLASE"/>
    <property type="match status" value="1"/>
</dbReference>